<comment type="subunit">
    <text evidence="8">Part of the 30S ribosomal subunit. Contacts proteins S4 and S8.</text>
</comment>
<dbReference type="InterPro" id="IPR018192">
    <property type="entry name" value="Ribosomal_uS5_N_CS"/>
</dbReference>
<evidence type="ECO:0000256" key="5">
    <source>
        <dbReference type="ARBA" id="ARBA00022980"/>
    </source>
</evidence>
<reference evidence="11 12" key="1">
    <citation type="submission" date="2017-05" db="EMBL/GenBank/DDBJ databases">
        <authorList>
            <person name="Varghese N."/>
            <person name="Submissions S."/>
        </authorList>
    </citation>
    <scope>NUCLEOTIDE SEQUENCE [LARGE SCALE GENOMIC DNA]</scope>
    <source>
        <strain evidence="11 12">DSM 16304</strain>
    </source>
</reference>
<dbReference type="GO" id="GO:0005737">
    <property type="term" value="C:cytoplasm"/>
    <property type="evidence" value="ECO:0007669"/>
    <property type="project" value="UniProtKB-ARBA"/>
</dbReference>
<proteinExistence type="inferred from homology"/>
<protein>
    <recommendedName>
        <fullName evidence="7 8">Small ribosomal subunit protein uS5</fullName>
    </recommendedName>
</protein>
<dbReference type="PROSITE" id="PS00585">
    <property type="entry name" value="RIBOSOMAL_S5"/>
    <property type="match status" value="1"/>
</dbReference>
<dbReference type="GO" id="GO:0015935">
    <property type="term" value="C:small ribosomal subunit"/>
    <property type="evidence" value="ECO:0007669"/>
    <property type="project" value="InterPro"/>
</dbReference>
<dbReference type="InterPro" id="IPR014721">
    <property type="entry name" value="Ribsml_uS5_D2-typ_fold_subgr"/>
</dbReference>
<keyword evidence="3 8" id="KW-0699">rRNA-binding</keyword>
<evidence type="ECO:0000256" key="1">
    <source>
        <dbReference type="ARBA" id="ARBA00003093"/>
    </source>
</evidence>
<evidence type="ECO:0000256" key="9">
    <source>
        <dbReference type="RuleBase" id="RU003823"/>
    </source>
</evidence>
<dbReference type="SUPFAM" id="SSF54768">
    <property type="entry name" value="dsRNA-binding domain-like"/>
    <property type="match status" value="1"/>
</dbReference>
<dbReference type="PROSITE" id="PS50881">
    <property type="entry name" value="S5_DSRBD"/>
    <property type="match status" value="1"/>
</dbReference>
<dbReference type="InterPro" id="IPR020568">
    <property type="entry name" value="Ribosomal_Su5_D2-typ_SF"/>
</dbReference>
<organism evidence="11 12">
    <name type="scientific">Balnearium lithotrophicum</name>
    <dbReference type="NCBI Taxonomy" id="223788"/>
    <lineage>
        <taxon>Bacteria</taxon>
        <taxon>Pseudomonadati</taxon>
        <taxon>Aquificota</taxon>
        <taxon>Aquificia</taxon>
        <taxon>Desulfurobacteriales</taxon>
        <taxon>Desulfurobacteriaceae</taxon>
        <taxon>Balnearium</taxon>
    </lineage>
</organism>
<dbReference type="RefSeq" id="WP_142935721.1">
    <property type="nucleotide sequence ID" value="NZ_FXTM01000015.1"/>
</dbReference>
<comment type="domain">
    <text evidence="8">The N-terminal domain interacts with the head of the 30S subunit; the C-terminal domain interacts with the body and contacts protein S4. The interaction surface between S4 and S5 is involved in control of translational fidelity.</text>
</comment>
<sequence>MAKRVRPDGLELKERLVHINRNAKVVTGGRKFSFTAFVVVGDGKGVVGFGRGKAAEVPDAIRKAVEDAKKNLIKIPVVDGTIPFEVQAKFGGSKVIMRPAAPGTGVIASAPVRAVLESAGVTDVLTKVIGSTNPHTVVRAVMKGLEQLKTPEEFSKLRGIPVEELRRRWKLPGRKITKEGEVIRR</sequence>
<feature type="domain" description="S5 DRBM" evidence="10">
    <location>
        <begin position="12"/>
        <end position="75"/>
    </location>
</feature>
<evidence type="ECO:0000313" key="11">
    <source>
        <dbReference type="EMBL" id="SMO63162.1"/>
    </source>
</evidence>
<dbReference type="InterPro" id="IPR013810">
    <property type="entry name" value="Ribosomal_uS5_N"/>
</dbReference>
<comment type="similarity">
    <text evidence="2 8 9">Belongs to the universal ribosomal protein uS5 family.</text>
</comment>
<gene>
    <name evidence="8" type="primary">rpsE</name>
    <name evidence="11" type="ORF">SAMN06269117_11520</name>
</gene>
<dbReference type="InterPro" id="IPR000851">
    <property type="entry name" value="Ribosomal_uS5"/>
</dbReference>
<keyword evidence="5 8" id="KW-0689">Ribosomal protein</keyword>
<dbReference type="GO" id="GO:0003735">
    <property type="term" value="F:structural constituent of ribosome"/>
    <property type="evidence" value="ECO:0007669"/>
    <property type="project" value="UniProtKB-UniRule"/>
</dbReference>
<dbReference type="NCBIfam" id="TIGR01021">
    <property type="entry name" value="rpsE_bact"/>
    <property type="match status" value="1"/>
</dbReference>
<evidence type="ECO:0000259" key="10">
    <source>
        <dbReference type="PROSITE" id="PS50881"/>
    </source>
</evidence>
<evidence type="ECO:0000313" key="12">
    <source>
        <dbReference type="Proteomes" id="UP000317315"/>
    </source>
</evidence>
<dbReference type="GO" id="GO:0006412">
    <property type="term" value="P:translation"/>
    <property type="evidence" value="ECO:0007669"/>
    <property type="project" value="UniProtKB-UniRule"/>
</dbReference>
<dbReference type="Pfam" id="PF03719">
    <property type="entry name" value="Ribosomal_S5_C"/>
    <property type="match status" value="1"/>
</dbReference>
<dbReference type="OrthoDB" id="9809045at2"/>
<dbReference type="FunFam" id="3.30.230.10:FF:000002">
    <property type="entry name" value="30S ribosomal protein S5"/>
    <property type="match status" value="1"/>
</dbReference>
<name>A0A521CUQ9_9BACT</name>
<evidence type="ECO:0000256" key="6">
    <source>
        <dbReference type="ARBA" id="ARBA00023274"/>
    </source>
</evidence>
<evidence type="ECO:0000256" key="2">
    <source>
        <dbReference type="ARBA" id="ARBA00008945"/>
    </source>
</evidence>
<comment type="function">
    <text evidence="1 8">Located at the back of the 30S subunit body where it stabilizes the conformation of the head with respect to the body.</text>
</comment>
<dbReference type="EMBL" id="FXTM01000015">
    <property type="protein sequence ID" value="SMO63162.1"/>
    <property type="molecule type" value="Genomic_DNA"/>
</dbReference>
<evidence type="ECO:0000256" key="3">
    <source>
        <dbReference type="ARBA" id="ARBA00022730"/>
    </source>
</evidence>
<dbReference type="InterPro" id="IPR005712">
    <property type="entry name" value="Ribosomal_uS5_bac-type"/>
</dbReference>
<dbReference type="Pfam" id="PF00333">
    <property type="entry name" value="Ribosomal_S5"/>
    <property type="match status" value="1"/>
</dbReference>
<dbReference type="HAMAP" id="MF_01307_B">
    <property type="entry name" value="Ribosomal_uS5_B"/>
    <property type="match status" value="1"/>
</dbReference>
<dbReference type="GO" id="GO:0019843">
    <property type="term" value="F:rRNA binding"/>
    <property type="evidence" value="ECO:0007669"/>
    <property type="project" value="UniProtKB-UniRule"/>
</dbReference>
<dbReference type="PANTHER" id="PTHR48277">
    <property type="entry name" value="MITOCHONDRIAL RIBOSOMAL PROTEIN S5"/>
    <property type="match status" value="1"/>
</dbReference>
<dbReference type="AlphaFoldDB" id="A0A521CUQ9"/>
<dbReference type="Proteomes" id="UP000317315">
    <property type="component" value="Unassembled WGS sequence"/>
</dbReference>
<dbReference type="GO" id="GO:0042254">
    <property type="term" value="P:ribosome biogenesis"/>
    <property type="evidence" value="ECO:0007669"/>
    <property type="project" value="UniProtKB-ARBA"/>
</dbReference>
<keyword evidence="4 8" id="KW-0694">RNA-binding</keyword>
<dbReference type="SUPFAM" id="SSF54211">
    <property type="entry name" value="Ribosomal protein S5 domain 2-like"/>
    <property type="match status" value="1"/>
</dbReference>
<dbReference type="PANTHER" id="PTHR48277:SF1">
    <property type="entry name" value="MITOCHONDRIAL RIBOSOMAL PROTEIN S5"/>
    <property type="match status" value="1"/>
</dbReference>
<dbReference type="Gene3D" id="3.30.160.20">
    <property type="match status" value="1"/>
</dbReference>
<keyword evidence="6 8" id="KW-0687">Ribonucleoprotein</keyword>
<dbReference type="InterPro" id="IPR005324">
    <property type="entry name" value="Ribosomal_uS5_C"/>
</dbReference>
<evidence type="ECO:0000256" key="7">
    <source>
        <dbReference type="ARBA" id="ARBA00035255"/>
    </source>
</evidence>
<dbReference type="FunFam" id="3.30.160.20:FF:000001">
    <property type="entry name" value="30S ribosomal protein S5"/>
    <property type="match status" value="1"/>
</dbReference>
<evidence type="ECO:0000256" key="8">
    <source>
        <dbReference type="HAMAP-Rule" id="MF_01307"/>
    </source>
</evidence>
<evidence type="ECO:0000256" key="4">
    <source>
        <dbReference type="ARBA" id="ARBA00022884"/>
    </source>
</evidence>
<accession>A0A521CUQ9</accession>
<comment type="function">
    <text evidence="8">With S4 and S12 plays an important role in translational accuracy.</text>
</comment>
<dbReference type="Gene3D" id="3.30.230.10">
    <property type="match status" value="1"/>
</dbReference>
<keyword evidence="12" id="KW-1185">Reference proteome</keyword>